<proteinExistence type="inferred from homology"/>
<evidence type="ECO:0000313" key="7">
    <source>
        <dbReference type="EMBL" id="GIT94343.1"/>
    </source>
</evidence>
<dbReference type="Proteomes" id="UP000786693">
    <property type="component" value="Unassembled WGS sequence"/>
</dbReference>
<dbReference type="GO" id="GO:0005524">
    <property type="term" value="F:ATP binding"/>
    <property type="evidence" value="ECO:0007669"/>
    <property type="project" value="UniProtKB-KW"/>
</dbReference>
<evidence type="ECO:0000256" key="3">
    <source>
        <dbReference type="ARBA" id="ARBA00022458"/>
    </source>
</evidence>
<comment type="similarity">
    <text evidence="1">Belongs to the ABC transporter superfamily.</text>
</comment>
<dbReference type="Pfam" id="PF00005">
    <property type="entry name" value="ABC_tran"/>
    <property type="match status" value="1"/>
</dbReference>
<keyword evidence="4" id="KW-0547">Nucleotide-binding</keyword>
<reference evidence="7 8" key="1">
    <citation type="submission" date="2021-05" db="EMBL/GenBank/DDBJ databases">
        <title>Bacteria Genome sequencing.</title>
        <authorList>
            <person name="Takabe Y."/>
            <person name="Nakajima Y."/>
            <person name="Suzuki S."/>
            <person name="Shiozaki T."/>
        </authorList>
    </citation>
    <scope>NUCLEOTIDE SEQUENCE [LARGE SCALE GENOMIC DNA]</scope>
    <source>
        <strain evidence="7 8">AI_62</strain>
    </source>
</reference>
<dbReference type="SMART" id="SM00382">
    <property type="entry name" value="AAA"/>
    <property type="match status" value="1"/>
</dbReference>
<feature type="domain" description="ABC transporter" evidence="6">
    <location>
        <begin position="3"/>
        <end position="232"/>
    </location>
</feature>
<gene>
    <name evidence="7" type="ORF">JANAI62_09660</name>
</gene>
<name>A0ABQ4NIW5_9RHOB</name>
<dbReference type="SUPFAM" id="SSF52540">
    <property type="entry name" value="P-loop containing nucleoside triphosphate hydrolases"/>
    <property type="match status" value="1"/>
</dbReference>
<accession>A0ABQ4NIW5</accession>
<dbReference type="RefSeq" id="WP_220747818.1">
    <property type="nucleotide sequence ID" value="NZ_BPFH01000001.1"/>
</dbReference>
<protein>
    <submittedName>
        <fullName evidence="7">ABC transporter ATP-binding protein</fullName>
    </submittedName>
</protein>
<evidence type="ECO:0000256" key="1">
    <source>
        <dbReference type="ARBA" id="ARBA00005417"/>
    </source>
</evidence>
<dbReference type="InterPro" id="IPR050763">
    <property type="entry name" value="ABC_transporter_ATP-binding"/>
</dbReference>
<dbReference type="InterPro" id="IPR022467">
    <property type="entry name" value="ABC_transprt_ATP-bd_su_PQQ"/>
</dbReference>
<dbReference type="EMBL" id="BPFH01000001">
    <property type="protein sequence ID" value="GIT94343.1"/>
    <property type="molecule type" value="Genomic_DNA"/>
</dbReference>
<dbReference type="PROSITE" id="PS50893">
    <property type="entry name" value="ABC_TRANSPORTER_2"/>
    <property type="match status" value="1"/>
</dbReference>
<evidence type="ECO:0000256" key="5">
    <source>
        <dbReference type="ARBA" id="ARBA00022840"/>
    </source>
</evidence>
<dbReference type="NCBIfam" id="TIGR03864">
    <property type="entry name" value="PQQ_ABC_ATP"/>
    <property type="match status" value="1"/>
</dbReference>
<dbReference type="PANTHER" id="PTHR42711:SF5">
    <property type="entry name" value="ABC TRANSPORTER ATP-BINDING PROTEIN NATA"/>
    <property type="match status" value="1"/>
</dbReference>
<dbReference type="PANTHER" id="PTHR42711">
    <property type="entry name" value="ABC TRANSPORTER ATP-BINDING PROTEIN"/>
    <property type="match status" value="1"/>
</dbReference>
<comment type="caution">
    <text evidence="7">The sequence shown here is derived from an EMBL/GenBank/DDBJ whole genome shotgun (WGS) entry which is preliminary data.</text>
</comment>
<evidence type="ECO:0000313" key="8">
    <source>
        <dbReference type="Proteomes" id="UP000786693"/>
    </source>
</evidence>
<keyword evidence="2" id="KW-0813">Transport</keyword>
<evidence type="ECO:0000259" key="6">
    <source>
        <dbReference type="PROSITE" id="PS50893"/>
    </source>
</evidence>
<sequence>MTLHVDGVSYAYGAKPALDGVGFRAERGRFTALLGPNGAGKSTLFGLLSGLLTTRSGRIEVAGHDMARAPRAALAAMGIVFQQTTLDLDLTVRQNLRYFAALRGLSGRAAGPRIDAALERLNMAERAGEKVRALNGGHRRRTEIARALLHNPQVLLLDEPTVGLDAAARRGITDHVHDLARDGMAVLWATHLTDEVAADDHLLVLHRGRVLADGPATDVTGNRPLAETFLTMTSTPA</sequence>
<keyword evidence="5 7" id="KW-0067">ATP-binding</keyword>
<dbReference type="InterPro" id="IPR027417">
    <property type="entry name" value="P-loop_NTPase"/>
</dbReference>
<dbReference type="InterPro" id="IPR003593">
    <property type="entry name" value="AAA+_ATPase"/>
</dbReference>
<evidence type="ECO:0000256" key="2">
    <source>
        <dbReference type="ARBA" id="ARBA00022448"/>
    </source>
</evidence>
<keyword evidence="3" id="KW-0536">Nodulation</keyword>
<keyword evidence="8" id="KW-1185">Reference proteome</keyword>
<dbReference type="InterPro" id="IPR003439">
    <property type="entry name" value="ABC_transporter-like_ATP-bd"/>
</dbReference>
<dbReference type="Gene3D" id="3.40.50.300">
    <property type="entry name" value="P-loop containing nucleotide triphosphate hydrolases"/>
    <property type="match status" value="1"/>
</dbReference>
<organism evidence="7 8">
    <name type="scientific">Jannaschia pagri</name>
    <dbReference type="NCBI Taxonomy" id="2829797"/>
    <lineage>
        <taxon>Bacteria</taxon>
        <taxon>Pseudomonadati</taxon>
        <taxon>Pseudomonadota</taxon>
        <taxon>Alphaproteobacteria</taxon>
        <taxon>Rhodobacterales</taxon>
        <taxon>Roseobacteraceae</taxon>
        <taxon>Jannaschia</taxon>
    </lineage>
</organism>
<evidence type="ECO:0000256" key="4">
    <source>
        <dbReference type="ARBA" id="ARBA00022741"/>
    </source>
</evidence>